<evidence type="ECO:0000256" key="6">
    <source>
        <dbReference type="SAM" id="SignalP"/>
    </source>
</evidence>
<keyword evidence="6" id="KW-0732">Signal</keyword>
<comment type="subcellular location">
    <subcellularLocation>
        <location evidence="1">Nucleus</location>
    </subcellularLocation>
</comment>
<dbReference type="InterPro" id="IPR045865">
    <property type="entry name" value="ACT-like_dom_sf"/>
</dbReference>
<dbReference type="Pfam" id="PF00010">
    <property type="entry name" value="HLH"/>
    <property type="match status" value="1"/>
</dbReference>
<feature type="signal peptide" evidence="6">
    <location>
        <begin position="1"/>
        <end position="21"/>
    </location>
</feature>
<keyword evidence="5" id="KW-0539">Nucleus</keyword>
<dbReference type="PANTHER" id="PTHR45844:SF17">
    <property type="entry name" value="TRANSCRIPTION FACTOR BHLH131"/>
    <property type="match status" value="1"/>
</dbReference>
<evidence type="ECO:0000313" key="8">
    <source>
        <dbReference type="EMBL" id="GAV59227.1"/>
    </source>
</evidence>
<dbReference type="OrthoDB" id="690068at2759"/>
<proteinExistence type="predicted"/>
<comment type="caution">
    <text evidence="8">The sequence shown here is derived from an EMBL/GenBank/DDBJ whole genome shotgun (WGS) entry which is preliminary data.</text>
</comment>
<dbReference type="STRING" id="3775.A0A1Q3AU11"/>
<dbReference type="Proteomes" id="UP000187406">
    <property type="component" value="Unassembled WGS sequence"/>
</dbReference>
<dbReference type="SMART" id="SM00353">
    <property type="entry name" value="HLH"/>
    <property type="match status" value="1"/>
</dbReference>
<reference evidence="9" key="1">
    <citation type="submission" date="2016-04" db="EMBL/GenBank/DDBJ databases">
        <title>Cephalotus genome sequencing.</title>
        <authorList>
            <person name="Fukushima K."/>
            <person name="Hasebe M."/>
            <person name="Fang X."/>
        </authorList>
    </citation>
    <scope>NUCLEOTIDE SEQUENCE [LARGE SCALE GENOMIC DNA]</scope>
    <source>
        <strain evidence="9">cv. St1</strain>
    </source>
</reference>
<dbReference type="SUPFAM" id="SSF55021">
    <property type="entry name" value="ACT-like"/>
    <property type="match status" value="1"/>
</dbReference>
<dbReference type="InterPro" id="IPR036638">
    <property type="entry name" value="HLH_DNA-bd_sf"/>
</dbReference>
<dbReference type="Gene3D" id="4.10.280.10">
    <property type="entry name" value="Helix-loop-helix DNA-binding domain"/>
    <property type="match status" value="1"/>
</dbReference>
<dbReference type="PANTHER" id="PTHR45844">
    <property type="entry name" value="TRANSCRIPTION FACTOR BHLH30"/>
    <property type="match status" value="1"/>
</dbReference>
<dbReference type="PROSITE" id="PS50888">
    <property type="entry name" value="BHLH"/>
    <property type="match status" value="1"/>
</dbReference>
<dbReference type="InterPro" id="IPR011598">
    <property type="entry name" value="bHLH_dom"/>
</dbReference>
<evidence type="ECO:0000259" key="7">
    <source>
        <dbReference type="PROSITE" id="PS50888"/>
    </source>
</evidence>
<dbReference type="InterPro" id="IPR045847">
    <property type="entry name" value="AIG1-like"/>
</dbReference>
<evidence type="ECO:0000256" key="1">
    <source>
        <dbReference type="ARBA" id="ARBA00004123"/>
    </source>
</evidence>
<evidence type="ECO:0000256" key="4">
    <source>
        <dbReference type="ARBA" id="ARBA00023163"/>
    </source>
</evidence>
<organism evidence="8 9">
    <name type="scientific">Cephalotus follicularis</name>
    <name type="common">Albany pitcher plant</name>
    <dbReference type="NCBI Taxonomy" id="3775"/>
    <lineage>
        <taxon>Eukaryota</taxon>
        <taxon>Viridiplantae</taxon>
        <taxon>Streptophyta</taxon>
        <taxon>Embryophyta</taxon>
        <taxon>Tracheophyta</taxon>
        <taxon>Spermatophyta</taxon>
        <taxon>Magnoliopsida</taxon>
        <taxon>eudicotyledons</taxon>
        <taxon>Gunneridae</taxon>
        <taxon>Pentapetalae</taxon>
        <taxon>rosids</taxon>
        <taxon>fabids</taxon>
        <taxon>Oxalidales</taxon>
        <taxon>Cephalotaceae</taxon>
        <taxon>Cephalotus</taxon>
    </lineage>
</organism>
<keyword evidence="2" id="KW-0805">Transcription regulation</keyword>
<name>A0A1Q3AU11_CEPFO</name>
<accession>A0A1Q3AU11</accession>
<feature type="chain" id="PRO_5012298099" evidence="6">
    <location>
        <begin position="22"/>
        <end position="242"/>
    </location>
</feature>
<dbReference type="InParanoid" id="A0A1Q3AU11"/>
<dbReference type="GO" id="GO:0046983">
    <property type="term" value="F:protein dimerization activity"/>
    <property type="evidence" value="ECO:0007669"/>
    <property type="project" value="InterPro"/>
</dbReference>
<protein>
    <submittedName>
        <fullName evidence="8">HLH domain-containing protein</fullName>
    </submittedName>
</protein>
<dbReference type="GO" id="GO:0005634">
    <property type="term" value="C:nucleus"/>
    <property type="evidence" value="ECO:0007669"/>
    <property type="project" value="UniProtKB-SubCell"/>
</dbReference>
<dbReference type="FunCoup" id="A0A1Q3AU11">
    <property type="interactions" value="60"/>
</dbReference>
<sequence>MSLVCHLLRVVCLFFFDFAKQLVQDMQSIPEYYNSTACHKQISHPQGILTNNTVPYKNIISKSISKAEKIILAAKKHSDAEKRRRFRINGQYEILRAILPDLVKMDKASNLAATVMHVKELKKMVQELKAVSGDSTKCLLPCEVDSLSLGYCEGDGGPVKVTFSCEDRPGLVSDLTMALRSVKVMVARAEMVTVGGRTRWVIWVQGLNGNEALGMIKTALKVVVKPIFQGKNKREQWFMKDI</sequence>
<keyword evidence="3" id="KW-0238">DNA-binding</keyword>
<evidence type="ECO:0000256" key="3">
    <source>
        <dbReference type="ARBA" id="ARBA00023125"/>
    </source>
</evidence>
<keyword evidence="9" id="KW-1185">Reference proteome</keyword>
<dbReference type="GO" id="GO:0003700">
    <property type="term" value="F:DNA-binding transcription factor activity"/>
    <property type="evidence" value="ECO:0007669"/>
    <property type="project" value="InterPro"/>
</dbReference>
<evidence type="ECO:0000256" key="2">
    <source>
        <dbReference type="ARBA" id="ARBA00023015"/>
    </source>
</evidence>
<dbReference type="Gene3D" id="3.30.70.260">
    <property type="match status" value="1"/>
</dbReference>
<gene>
    <name evidence="8" type="ORF">CFOL_v3_02758</name>
</gene>
<dbReference type="GO" id="GO:0003677">
    <property type="term" value="F:DNA binding"/>
    <property type="evidence" value="ECO:0007669"/>
    <property type="project" value="UniProtKB-KW"/>
</dbReference>
<dbReference type="EMBL" id="BDDD01000103">
    <property type="protein sequence ID" value="GAV59227.1"/>
    <property type="molecule type" value="Genomic_DNA"/>
</dbReference>
<dbReference type="SUPFAM" id="SSF47459">
    <property type="entry name" value="HLH, helix-loop-helix DNA-binding domain"/>
    <property type="match status" value="1"/>
</dbReference>
<keyword evidence="4" id="KW-0804">Transcription</keyword>
<evidence type="ECO:0000256" key="5">
    <source>
        <dbReference type="ARBA" id="ARBA00023242"/>
    </source>
</evidence>
<dbReference type="AlphaFoldDB" id="A0A1Q3AU11"/>
<feature type="domain" description="BHLH" evidence="7">
    <location>
        <begin position="72"/>
        <end position="121"/>
    </location>
</feature>
<evidence type="ECO:0000313" key="9">
    <source>
        <dbReference type="Proteomes" id="UP000187406"/>
    </source>
</evidence>